<dbReference type="Gene3D" id="3.40.50.720">
    <property type="entry name" value="NAD(P)-binding Rossmann-like Domain"/>
    <property type="match status" value="1"/>
</dbReference>
<sequence>MAAVPDVLVTGSAGHLGCALMLSLASHGHTPIGIDILAAATTTHVGSIADRPFVASIFARYPSIQHVLHAATLHKPHVDSHTKTDFINVNMTGTLNLLEEASALGPQMASFPRRLDRRGRRADPKNIYGVTKVAAEDLCRLVHAQTRMPVLVLRTSRFFPEQDDDEDRRRAVDDENLKVLELAYRRVDISDVVSACVCAMARARDVGWGKYIISSPPPFRRHEETLRGLDADAGAVYRDAVPGMEDAFARRGWGFLPRIDRVYDSSRAVAELGWKPEYTIQKTVERLARGEEWRSELAFKVGKRGYHAVPTGVYTTAER</sequence>
<dbReference type="PANTHER" id="PTHR43245">
    <property type="entry name" value="BIFUNCTIONAL POLYMYXIN RESISTANCE PROTEIN ARNA"/>
    <property type="match status" value="1"/>
</dbReference>
<dbReference type="InterPro" id="IPR036291">
    <property type="entry name" value="NAD(P)-bd_dom_sf"/>
</dbReference>
<dbReference type="InterPro" id="IPR050177">
    <property type="entry name" value="Lipid_A_modif_metabolic_enz"/>
</dbReference>
<organism evidence="2 3">
    <name type="scientific">Verticillium dahliae</name>
    <name type="common">Verticillium wilt</name>
    <dbReference type="NCBI Taxonomy" id="27337"/>
    <lineage>
        <taxon>Eukaryota</taxon>
        <taxon>Fungi</taxon>
        <taxon>Dikarya</taxon>
        <taxon>Ascomycota</taxon>
        <taxon>Pezizomycotina</taxon>
        <taxon>Sordariomycetes</taxon>
        <taxon>Hypocreomycetidae</taxon>
        <taxon>Glomerellales</taxon>
        <taxon>Plectosphaerellaceae</taxon>
        <taxon>Verticillium</taxon>
    </lineage>
</organism>
<evidence type="ECO:0000313" key="3">
    <source>
        <dbReference type="Proteomes" id="UP000236305"/>
    </source>
</evidence>
<name>A0AA44WJR3_VERDA</name>
<dbReference type="Proteomes" id="UP000236305">
    <property type="component" value="Unassembled WGS sequence"/>
</dbReference>
<evidence type="ECO:0000313" key="2">
    <source>
        <dbReference type="EMBL" id="PNH32779.1"/>
    </source>
</evidence>
<dbReference type="SUPFAM" id="SSF51735">
    <property type="entry name" value="NAD(P)-binding Rossmann-fold domains"/>
    <property type="match status" value="1"/>
</dbReference>
<dbReference type="InterPro" id="IPR001509">
    <property type="entry name" value="Epimerase_deHydtase"/>
</dbReference>
<proteinExistence type="predicted"/>
<dbReference type="Pfam" id="PF01370">
    <property type="entry name" value="Epimerase"/>
    <property type="match status" value="1"/>
</dbReference>
<reference evidence="2 3" key="1">
    <citation type="submission" date="2017-12" db="EMBL/GenBank/DDBJ databases">
        <title>Comparative genomics yields insights into virulence evolution of Verticillium dahliae.</title>
        <authorList>
            <person name="Fan R."/>
            <person name="Armitage A.D."/>
            <person name="Cascant-Lopez E."/>
            <person name="Sobczyk M."/>
            <person name="Cockerton H.M."/>
            <person name="Harrison R.J."/>
        </authorList>
    </citation>
    <scope>NUCLEOTIDE SEQUENCE [LARGE SCALE GENOMIC DNA]</scope>
    <source>
        <strain evidence="2 3">12008</strain>
    </source>
</reference>
<protein>
    <recommendedName>
        <fullName evidence="1">NAD-dependent epimerase/dehydratase domain-containing protein</fullName>
    </recommendedName>
</protein>
<accession>A0AA44WJR3</accession>
<evidence type="ECO:0000259" key="1">
    <source>
        <dbReference type="Pfam" id="PF01370"/>
    </source>
</evidence>
<dbReference type="CDD" id="cd08946">
    <property type="entry name" value="SDR_e"/>
    <property type="match status" value="1"/>
</dbReference>
<dbReference type="EMBL" id="MPSH01000011">
    <property type="protein sequence ID" value="PNH32779.1"/>
    <property type="molecule type" value="Genomic_DNA"/>
</dbReference>
<gene>
    <name evidence="2" type="ORF">BJF96_g4045</name>
</gene>
<dbReference type="PANTHER" id="PTHR43245:SF54">
    <property type="entry name" value="BLL0593 PROTEIN"/>
    <property type="match status" value="1"/>
</dbReference>
<comment type="caution">
    <text evidence="2">The sequence shown here is derived from an EMBL/GenBank/DDBJ whole genome shotgun (WGS) entry which is preliminary data.</text>
</comment>
<dbReference type="AlphaFoldDB" id="A0AA44WJR3"/>
<feature type="domain" description="NAD-dependent epimerase/dehydratase" evidence="1">
    <location>
        <begin position="7"/>
        <end position="204"/>
    </location>
</feature>